<comment type="caution">
    <text evidence="1">The sequence shown here is derived from an EMBL/GenBank/DDBJ whole genome shotgun (WGS) entry which is preliminary data.</text>
</comment>
<keyword evidence="2" id="KW-1185">Reference proteome</keyword>
<protein>
    <submittedName>
        <fullName evidence="1">Uncharacterized protein</fullName>
    </submittedName>
</protein>
<organism evidence="1 2">
    <name type="scientific">Aspergillus keveii</name>
    <dbReference type="NCBI Taxonomy" id="714993"/>
    <lineage>
        <taxon>Eukaryota</taxon>
        <taxon>Fungi</taxon>
        <taxon>Dikarya</taxon>
        <taxon>Ascomycota</taxon>
        <taxon>Pezizomycotina</taxon>
        <taxon>Eurotiomycetes</taxon>
        <taxon>Eurotiomycetidae</taxon>
        <taxon>Eurotiales</taxon>
        <taxon>Aspergillaceae</taxon>
        <taxon>Aspergillus</taxon>
        <taxon>Aspergillus subgen. Nidulantes</taxon>
    </lineage>
</organism>
<evidence type="ECO:0000313" key="1">
    <source>
        <dbReference type="EMBL" id="KAL2783243.1"/>
    </source>
</evidence>
<accession>A0ABR4FJ20</accession>
<proteinExistence type="predicted"/>
<reference evidence="1 2" key="1">
    <citation type="submission" date="2024-07" db="EMBL/GenBank/DDBJ databases">
        <title>Section-level genome sequencing and comparative genomics of Aspergillus sections Usti and Cavernicolus.</title>
        <authorList>
            <consortium name="Lawrence Berkeley National Laboratory"/>
            <person name="Nybo J.L."/>
            <person name="Vesth T.C."/>
            <person name="Theobald S."/>
            <person name="Frisvad J.C."/>
            <person name="Larsen T.O."/>
            <person name="Kjaerboelling I."/>
            <person name="Rothschild-Mancinelli K."/>
            <person name="Lyhne E.K."/>
            <person name="Kogle M.E."/>
            <person name="Barry K."/>
            <person name="Clum A."/>
            <person name="Na H."/>
            <person name="Ledsgaard L."/>
            <person name="Lin J."/>
            <person name="Lipzen A."/>
            <person name="Kuo A."/>
            <person name="Riley R."/>
            <person name="Mondo S."/>
            <person name="Labutti K."/>
            <person name="Haridas S."/>
            <person name="Pangalinan J."/>
            <person name="Salamov A.A."/>
            <person name="Simmons B.A."/>
            <person name="Magnuson J.K."/>
            <person name="Chen J."/>
            <person name="Drula E."/>
            <person name="Henrissat B."/>
            <person name="Wiebenga A."/>
            <person name="Lubbers R.J."/>
            <person name="Gomes A.C."/>
            <person name="Makela M.R."/>
            <person name="Stajich J."/>
            <person name="Grigoriev I.V."/>
            <person name="Mortensen U.H."/>
            <person name="De Vries R.P."/>
            <person name="Baker S.E."/>
            <person name="Andersen M.R."/>
        </authorList>
    </citation>
    <scope>NUCLEOTIDE SEQUENCE [LARGE SCALE GENOMIC DNA]</scope>
    <source>
        <strain evidence="1 2">CBS 209.92</strain>
    </source>
</reference>
<evidence type="ECO:0000313" key="2">
    <source>
        <dbReference type="Proteomes" id="UP001610563"/>
    </source>
</evidence>
<gene>
    <name evidence="1" type="ORF">BJX66DRAFT_318916</name>
</gene>
<sequence length="169" mass="18504">MRDAIEVPGNPSFKDEEKIKAKEYNLAIQLQLITNKLEELTSGELAGENMVAQLRKTIRETGEKYIQCLADFRSPRPHPHSNAVSFPAIAGRPGLLTEPDTDNMIRKSSGDINSLNMGTVVARGGARQTIVCTSGGRFELGKAEVTGGSNQMVVSALDMKSWTSQHYRI</sequence>
<name>A0ABR4FJ20_9EURO</name>
<dbReference type="EMBL" id="JBFTWV010000253">
    <property type="protein sequence ID" value="KAL2783243.1"/>
    <property type="molecule type" value="Genomic_DNA"/>
</dbReference>
<dbReference type="Proteomes" id="UP001610563">
    <property type="component" value="Unassembled WGS sequence"/>
</dbReference>